<gene>
    <name evidence="7" type="ORF">H6A19_03780</name>
</gene>
<comment type="similarity">
    <text evidence="1">Belongs to the sigma-70 factor family. ECF subfamily.</text>
</comment>
<dbReference type="SUPFAM" id="SSF88946">
    <property type="entry name" value="Sigma2 domain of RNA polymerase sigma factors"/>
    <property type="match status" value="1"/>
</dbReference>
<evidence type="ECO:0000256" key="1">
    <source>
        <dbReference type="ARBA" id="ARBA00010641"/>
    </source>
</evidence>
<evidence type="ECO:0000313" key="7">
    <source>
        <dbReference type="EMBL" id="MBM6818466.1"/>
    </source>
</evidence>
<accession>A0ABS2FDT6</accession>
<dbReference type="InterPro" id="IPR013324">
    <property type="entry name" value="RNA_pol_sigma_r3/r4-like"/>
</dbReference>
<dbReference type="Proteomes" id="UP000767334">
    <property type="component" value="Unassembled WGS sequence"/>
</dbReference>
<dbReference type="InterPro" id="IPR039425">
    <property type="entry name" value="RNA_pol_sigma-70-like"/>
</dbReference>
<organism evidence="7 8">
    <name type="scientific">Clostridium saudiense</name>
    <dbReference type="NCBI Taxonomy" id="1414720"/>
    <lineage>
        <taxon>Bacteria</taxon>
        <taxon>Bacillati</taxon>
        <taxon>Bacillota</taxon>
        <taxon>Clostridia</taxon>
        <taxon>Eubacteriales</taxon>
        <taxon>Clostridiaceae</taxon>
        <taxon>Clostridium</taxon>
    </lineage>
</organism>
<dbReference type="InterPro" id="IPR013249">
    <property type="entry name" value="RNA_pol_sigma70_r4_t2"/>
</dbReference>
<dbReference type="InterPro" id="IPR007627">
    <property type="entry name" value="RNA_pol_sigma70_r2"/>
</dbReference>
<keyword evidence="4" id="KW-0804">Transcription</keyword>
<evidence type="ECO:0000259" key="5">
    <source>
        <dbReference type="Pfam" id="PF04542"/>
    </source>
</evidence>
<dbReference type="InterPro" id="IPR036388">
    <property type="entry name" value="WH-like_DNA-bd_sf"/>
</dbReference>
<evidence type="ECO:0000256" key="3">
    <source>
        <dbReference type="ARBA" id="ARBA00023082"/>
    </source>
</evidence>
<name>A0ABS2FDT6_9CLOT</name>
<keyword evidence="8" id="KW-1185">Reference proteome</keyword>
<evidence type="ECO:0000259" key="6">
    <source>
        <dbReference type="Pfam" id="PF08281"/>
    </source>
</evidence>
<dbReference type="InterPro" id="IPR014284">
    <property type="entry name" value="RNA_pol_sigma-70_dom"/>
</dbReference>
<reference evidence="7 8" key="1">
    <citation type="journal article" date="2021" name="Sci. Rep.">
        <title>The distribution of antibiotic resistance genes in chicken gut microbiota commensals.</title>
        <authorList>
            <person name="Juricova H."/>
            <person name="Matiasovicova J."/>
            <person name="Kubasova T."/>
            <person name="Cejkova D."/>
            <person name="Rychlik I."/>
        </authorList>
    </citation>
    <scope>NUCLEOTIDE SEQUENCE [LARGE SCALE GENOMIC DNA]</scope>
    <source>
        <strain evidence="7 8">An435</strain>
    </source>
</reference>
<keyword evidence="2" id="KW-0805">Transcription regulation</keyword>
<sequence length="187" mass="21825">MKGAKNLEASVDNLSKDELIMEVKRAKRGDKEAFCNLVRVNKVAIYRVAKSILNKEEDIEDAVSEAILKAYKNIQKLKNEEFFKTWLIRIVINESNNLYKKRAKEVAVDKDHFKNIKINDNYKDLSLYDAINSLEEDLRITTILFYFEDMKYKDIAKTLNVKEGTVKSRLSRAKEKLYSILKEELHG</sequence>
<dbReference type="PANTHER" id="PTHR43133">
    <property type="entry name" value="RNA POLYMERASE ECF-TYPE SIGMA FACTO"/>
    <property type="match status" value="1"/>
</dbReference>
<comment type="caution">
    <text evidence="7">The sequence shown here is derived from an EMBL/GenBank/DDBJ whole genome shotgun (WGS) entry which is preliminary data.</text>
</comment>
<evidence type="ECO:0000313" key="8">
    <source>
        <dbReference type="Proteomes" id="UP000767334"/>
    </source>
</evidence>
<dbReference type="Gene3D" id="1.10.10.10">
    <property type="entry name" value="Winged helix-like DNA-binding domain superfamily/Winged helix DNA-binding domain"/>
    <property type="match status" value="1"/>
</dbReference>
<feature type="domain" description="RNA polymerase sigma-70 region 2" evidence="5">
    <location>
        <begin position="37"/>
        <end position="104"/>
    </location>
</feature>
<dbReference type="Gene3D" id="1.10.1740.10">
    <property type="match status" value="1"/>
</dbReference>
<dbReference type="SUPFAM" id="SSF88659">
    <property type="entry name" value="Sigma3 and sigma4 domains of RNA polymerase sigma factors"/>
    <property type="match status" value="1"/>
</dbReference>
<dbReference type="CDD" id="cd06171">
    <property type="entry name" value="Sigma70_r4"/>
    <property type="match status" value="1"/>
</dbReference>
<dbReference type="NCBIfam" id="TIGR02937">
    <property type="entry name" value="sigma70-ECF"/>
    <property type="match status" value="1"/>
</dbReference>
<dbReference type="InterPro" id="IPR013325">
    <property type="entry name" value="RNA_pol_sigma_r2"/>
</dbReference>
<evidence type="ECO:0000256" key="4">
    <source>
        <dbReference type="ARBA" id="ARBA00023163"/>
    </source>
</evidence>
<evidence type="ECO:0000256" key="2">
    <source>
        <dbReference type="ARBA" id="ARBA00023015"/>
    </source>
</evidence>
<dbReference type="Pfam" id="PF08281">
    <property type="entry name" value="Sigma70_r4_2"/>
    <property type="match status" value="1"/>
</dbReference>
<feature type="domain" description="RNA polymerase sigma factor 70 region 4 type 2" evidence="6">
    <location>
        <begin position="126"/>
        <end position="177"/>
    </location>
</feature>
<dbReference type="Pfam" id="PF04542">
    <property type="entry name" value="Sigma70_r2"/>
    <property type="match status" value="1"/>
</dbReference>
<keyword evidence="3" id="KW-0731">Sigma factor</keyword>
<proteinExistence type="inferred from homology"/>
<protein>
    <submittedName>
        <fullName evidence="7">Sigma-70 family RNA polymerase sigma factor</fullName>
    </submittedName>
</protein>
<dbReference type="PANTHER" id="PTHR43133:SF51">
    <property type="entry name" value="RNA POLYMERASE SIGMA FACTOR"/>
    <property type="match status" value="1"/>
</dbReference>
<dbReference type="EMBL" id="JACJLL010000014">
    <property type="protein sequence ID" value="MBM6818466.1"/>
    <property type="molecule type" value="Genomic_DNA"/>
</dbReference>